<keyword evidence="3" id="KW-0479">Metal-binding</keyword>
<keyword evidence="4" id="KW-0560">Oxidoreductase</keyword>
<evidence type="ECO:0000256" key="1">
    <source>
        <dbReference type="ARBA" id="ARBA00001954"/>
    </source>
</evidence>
<organism evidence="6 7">
    <name type="scientific">Punica granatum</name>
    <name type="common">Pomegranate</name>
    <dbReference type="NCBI Taxonomy" id="22663"/>
    <lineage>
        <taxon>Eukaryota</taxon>
        <taxon>Viridiplantae</taxon>
        <taxon>Streptophyta</taxon>
        <taxon>Embryophyta</taxon>
        <taxon>Tracheophyta</taxon>
        <taxon>Spermatophyta</taxon>
        <taxon>Magnoliopsida</taxon>
        <taxon>eudicotyledons</taxon>
        <taxon>Gunneridae</taxon>
        <taxon>Pentapetalae</taxon>
        <taxon>rosids</taxon>
        <taxon>malvids</taxon>
        <taxon>Myrtales</taxon>
        <taxon>Lythraceae</taxon>
        <taxon>Punica</taxon>
    </lineage>
</organism>
<keyword evidence="4" id="KW-0223">Dioxygenase</keyword>
<evidence type="ECO:0000313" key="6">
    <source>
        <dbReference type="EMBL" id="PKI31600.1"/>
    </source>
</evidence>
<comment type="caution">
    <text evidence="6">The sequence shown here is derived from an EMBL/GenBank/DDBJ whole genome shotgun (WGS) entry which is preliminary data.</text>
</comment>
<evidence type="ECO:0000256" key="4">
    <source>
        <dbReference type="ARBA" id="ARBA00022964"/>
    </source>
</evidence>
<dbReference type="Pfam" id="PF03055">
    <property type="entry name" value="RPE65"/>
    <property type="match status" value="1"/>
</dbReference>
<dbReference type="GO" id="GO:0016702">
    <property type="term" value="F:oxidoreductase activity, acting on single donors with incorporation of molecular oxygen, incorporation of two atoms of oxygen"/>
    <property type="evidence" value="ECO:0007669"/>
    <property type="project" value="InterPro"/>
</dbReference>
<protein>
    <recommendedName>
        <fullName evidence="8">Carotenoid 9,10(9',10')-cleavage dioxygenase 1-like</fullName>
    </recommendedName>
</protein>
<dbReference type="EMBL" id="PGOL01008549">
    <property type="protein sequence ID" value="PKI31600.1"/>
    <property type="molecule type" value="Genomic_DNA"/>
</dbReference>
<dbReference type="InterPro" id="IPR004294">
    <property type="entry name" value="Carotenoid_Oase"/>
</dbReference>
<keyword evidence="7" id="KW-1185">Reference proteome</keyword>
<reference evidence="6 7" key="1">
    <citation type="submission" date="2017-11" db="EMBL/GenBank/DDBJ databases">
        <title>De-novo sequencing of pomegranate (Punica granatum L.) genome.</title>
        <authorList>
            <person name="Akparov Z."/>
            <person name="Amiraslanov A."/>
            <person name="Hajiyeva S."/>
            <person name="Abbasov M."/>
            <person name="Kaur K."/>
            <person name="Hamwieh A."/>
            <person name="Solovyev V."/>
            <person name="Salamov A."/>
            <person name="Braich B."/>
            <person name="Kosarev P."/>
            <person name="Mahmoud A."/>
            <person name="Hajiyev E."/>
            <person name="Babayeva S."/>
            <person name="Izzatullayeva V."/>
            <person name="Mammadov A."/>
            <person name="Mammadov A."/>
            <person name="Sharifova S."/>
            <person name="Ojaghi J."/>
            <person name="Eynullazada K."/>
            <person name="Bayramov B."/>
            <person name="Abdulazimova A."/>
            <person name="Shahmuradov I."/>
        </authorList>
    </citation>
    <scope>NUCLEOTIDE SEQUENCE [LARGE SCALE GENOMIC DNA]</scope>
    <source>
        <strain evidence="7">cv. AG2017</strain>
        <tissue evidence="6">Leaf</tissue>
    </source>
</reference>
<proteinExistence type="inferred from homology"/>
<comment type="cofactor">
    <cofactor evidence="1">
        <name>Fe(2+)</name>
        <dbReference type="ChEBI" id="CHEBI:29033"/>
    </cofactor>
</comment>
<keyword evidence="5" id="KW-0408">Iron</keyword>
<evidence type="ECO:0000313" key="7">
    <source>
        <dbReference type="Proteomes" id="UP000233551"/>
    </source>
</evidence>
<dbReference type="STRING" id="22663.A0A2I0HJC7"/>
<accession>A0A2I0HJC7</accession>
<evidence type="ECO:0000256" key="2">
    <source>
        <dbReference type="ARBA" id="ARBA00006787"/>
    </source>
</evidence>
<name>A0A2I0HJC7_PUNGR</name>
<dbReference type="Proteomes" id="UP000233551">
    <property type="component" value="Unassembled WGS sequence"/>
</dbReference>
<comment type="similarity">
    <text evidence="2">Belongs to the carotenoid oxygenase family.</text>
</comment>
<dbReference type="GO" id="GO:0046872">
    <property type="term" value="F:metal ion binding"/>
    <property type="evidence" value="ECO:0007669"/>
    <property type="project" value="UniProtKB-KW"/>
</dbReference>
<gene>
    <name evidence="6" type="ORF">CRG98_047982</name>
</gene>
<dbReference type="AlphaFoldDB" id="A0A2I0HJC7"/>
<evidence type="ECO:0000256" key="5">
    <source>
        <dbReference type="ARBA" id="ARBA00023004"/>
    </source>
</evidence>
<sequence length="194" mass="21789">MAKLLSSYLQPNPTGLTTSETYLKTEIKSNFHPMSTVQHKELSALTGRAAFVVEVEKEEEEEQQKIKLSLHSRARPKVVPVDPKFSKGPISEAIDKVEKLLVKLMHDSSRPLHYLSGNFAPVAVETSPTTDLSVRGHLPECLNGQFLRVGPNSKFAPEAGYHWFDGEGFVIPFISCAQKLLLVSKIFLRLKRYR</sequence>
<evidence type="ECO:0000256" key="3">
    <source>
        <dbReference type="ARBA" id="ARBA00022723"/>
    </source>
</evidence>
<evidence type="ECO:0008006" key="8">
    <source>
        <dbReference type="Google" id="ProtNLM"/>
    </source>
</evidence>